<comment type="caution">
    <text evidence="1">The sequence shown here is derived from an EMBL/GenBank/DDBJ whole genome shotgun (WGS) entry which is preliminary data.</text>
</comment>
<reference evidence="1" key="1">
    <citation type="journal article" date="2023" name="Nat. Commun.">
        <title>Diploid and tetraploid genomes of Acorus and the evolution of monocots.</title>
        <authorList>
            <person name="Ma L."/>
            <person name="Liu K.W."/>
            <person name="Li Z."/>
            <person name="Hsiao Y.Y."/>
            <person name="Qi Y."/>
            <person name="Fu T."/>
            <person name="Tang G.D."/>
            <person name="Zhang D."/>
            <person name="Sun W.H."/>
            <person name="Liu D.K."/>
            <person name="Li Y."/>
            <person name="Chen G.Z."/>
            <person name="Liu X.D."/>
            <person name="Liao X.Y."/>
            <person name="Jiang Y.T."/>
            <person name="Yu X."/>
            <person name="Hao Y."/>
            <person name="Huang J."/>
            <person name="Zhao X.W."/>
            <person name="Ke S."/>
            <person name="Chen Y.Y."/>
            <person name="Wu W.L."/>
            <person name="Hsu J.L."/>
            <person name="Lin Y.F."/>
            <person name="Huang M.D."/>
            <person name="Li C.Y."/>
            <person name="Huang L."/>
            <person name="Wang Z.W."/>
            <person name="Zhao X."/>
            <person name="Zhong W.Y."/>
            <person name="Peng D.H."/>
            <person name="Ahmad S."/>
            <person name="Lan S."/>
            <person name="Zhang J.S."/>
            <person name="Tsai W.C."/>
            <person name="Van de Peer Y."/>
            <person name="Liu Z.J."/>
        </authorList>
    </citation>
    <scope>NUCLEOTIDE SEQUENCE</scope>
    <source>
        <strain evidence="1">CP</strain>
    </source>
</reference>
<sequence length="72" mass="8618">MEVHWKINMKEVGTRAVEEEIKNRDLHSTVQETLLLFRETCERLLREYPNPGRLCLRKRNLVDLKATKILKN</sequence>
<gene>
    <name evidence="1" type="ORF">QJS10_CPB17g01397</name>
</gene>
<dbReference type="AlphaFoldDB" id="A0AAV9CS32"/>
<keyword evidence="2" id="KW-1185">Reference proteome</keyword>
<reference evidence="1" key="2">
    <citation type="submission" date="2023-06" db="EMBL/GenBank/DDBJ databases">
        <authorList>
            <person name="Ma L."/>
            <person name="Liu K.-W."/>
            <person name="Li Z."/>
            <person name="Hsiao Y.-Y."/>
            <person name="Qi Y."/>
            <person name="Fu T."/>
            <person name="Tang G."/>
            <person name="Zhang D."/>
            <person name="Sun W.-H."/>
            <person name="Liu D.-K."/>
            <person name="Li Y."/>
            <person name="Chen G.-Z."/>
            <person name="Liu X.-D."/>
            <person name="Liao X.-Y."/>
            <person name="Jiang Y.-T."/>
            <person name="Yu X."/>
            <person name="Hao Y."/>
            <person name="Huang J."/>
            <person name="Zhao X.-W."/>
            <person name="Ke S."/>
            <person name="Chen Y.-Y."/>
            <person name="Wu W.-L."/>
            <person name="Hsu J.-L."/>
            <person name="Lin Y.-F."/>
            <person name="Huang M.-D."/>
            <person name="Li C.-Y."/>
            <person name="Huang L."/>
            <person name="Wang Z.-W."/>
            <person name="Zhao X."/>
            <person name="Zhong W.-Y."/>
            <person name="Peng D.-H."/>
            <person name="Ahmad S."/>
            <person name="Lan S."/>
            <person name="Zhang J.-S."/>
            <person name="Tsai W.-C."/>
            <person name="Van De Peer Y."/>
            <person name="Liu Z.-J."/>
        </authorList>
    </citation>
    <scope>NUCLEOTIDE SEQUENCE</scope>
    <source>
        <strain evidence="1">CP</strain>
        <tissue evidence="1">Leaves</tissue>
    </source>
</reference>
<dbReference type="Proteomes" id="UP001180020">
    <property type="component" value="Unassembled WGS sequence"/>
</dbReference>
<proteinExistence type="predicted"/>
<accession>A0AAV9CS32</accession>
<name>A0AAV9CS32_ACOCL</name>
<evidence type="ECO:0000313" key="2">
    <source>
        <dbReference type="Proteomes" id="UP001180020"/>
    </source>
</evidence>
<protein>
    <submittedName>
        <fullName evidence="1">Uncharacterized protein</fullName>
    </submittedName>
</protein>
<dbReference type="EMBL" id="JAUJYO010000017">
    <property type="protein sequence ID" value="KAK1291346.1"/>
    <property type="molecule type" value="Genomic_DNA"/>
</dbReference>
<organism evidence="1 2">
    <name type="scientific">Acorus calamus</name>
    <name type="common">Sweet flag</name>
    <dbReference type="NCBI Taxonomy" id="4465"/>
    <lineage>
        <taxon>Eukaryota</taxon>
        <taxon>Viridiplantae</taxon>
        <taxon>Streptophyta</taxon>
        <taxon>Embryophyta</taxon>
        <taxon>Tracheophyta</taxon>
        <taxon>Spermatophyta</taxon>
        <taxon>Magnoliopsida</taxon>
        <taxon>Liliopsida</taxon>
        <taxon>Acoraceae</taxon>
        <taxon>Acorus</taxon>
    </lineage>
</organism>
<evidence type="ECO:0000313" key="1">
    <source>
        <dbReference type="EMBL" id="KAK1291346.1"/>
    </source>
</evidence>